<keyword evidence="2" id="KW-0614">Plasmid</keyword>
<dbReference type="KEGG" id="pxi:J5O05_18710"/>
<proteinExistence type="predicted"/>
<name>A0A975HMX0_9GAMM</name>
<dbReference type="RefSeq" id="WP_208845136.1">
    <property type="nucleotide sequence ID" value="NZ_CP072135.1"/>
</dbReference>
<gene>
    <name evidence="2" type="ORF">J5O05_18710</name>
</gene>
<evidence type="ECO:0000313" key="2">
    <source>
        <dbReference type="EMBL" id="QTH73524.1"/>
    </source>
</evidence>
<dbReference type="Proteomes" id="UP000664904">
    <property type="component" value="Plasmid unnamed5"/>
</dbReference>
<accession>A0A975HMX0</accession>
<keyword evidence="3" id="KW-1185">Reference proteome</keyword>
<sequence>MKKWFTVGFLLLATLMGGYGIWILNQPEDPYLARQVKQTAPSEDNFLLDFYPHISKVSRPNEWYHFPIPLGDTGPNRSLYSGPNQYPFFCMTVDSDLGQPVVDNQYGNGVPVFNDDKQIVGFSKDCGLPSQYTYYEITDTGIHNVTAESVKNDRHGLLVRVEQGTINRFIYAIVMPVGFDDLPYRNISSNWNKKLIYQFNGGSGIGFRQGRLSAVSLIKNQIEQLKLGYAVVSSSGNKTSYTYNMLLAEDTAARVKKQFVSLYGVPLYTVGIGGSGGGLAQYLIAQNGSGILDGLIPLYSYPDMITQTTYALDCDLLNNYFTFRAKDKSYWRDWENRQRIEGMNAINDFPQKAGFMQPINQLKAGFFPSLPTGSSECINGYFGLSSFINNPKQGFLRPLFSDDVLEKTQWSYWQDLVAVFGHDEDGFANSTWDNEGVQYGLNALVHHEISVSQFIDLNRKIGGWKSQTAMAQEEIVMPFGAKLPIWLTLWGNQNISDMSPLSPEVAPRHIGSIHAMNQAYRSGQVFIGRVQLPIIDARHYLENELDMHHMSASFYSRLRIEQATGQHENQVIWVADKDFNPTTRAFEMMDKWLLAIEEHTPEGILKAKPHELTDTCFDKNGDIMASGHDVFDGKWNNRMPGECVKHFPMFSTSRIESGAPWNGALFKCTRMSIDVAVERGVYGDIDITPSLDTLKSIFPTGVCNYDAKDLGRPNDI</sequence>
<organism evidence="2 3">
    <name type="scientific">Pseudoalteromonas xiamenensis</name>
    <dbReference type="NCBI Taxonomy" id="882626"/>
    <lineage>
        <taxon>Bacteria</taxon>
        <taxon>Pseudomonadati</taxon>
        <taxon>Pseudomonadota</taxon>
        <taxon>Gammaproteobacteria</taxon>
        <taxon>Alteromonadales</taxon>
        <taxon>Pseudoalteromonadaceae</taxon>
        <taxon>Pseudoalteromonas</taxon>
    </lineage>
</organism>
<dbReference type="AlphaFoldDB" id="A0A975HMX0"/>
<dbReference type="Pfam" id="PF19878">
    <property type="entry name" value="DUF6351"/>
    <property type="match status" value="1"/>
</dbReference>
<protein>
    <recommendedName>
        <fullName evidence="1">DUF6351 domain-containing protein</fullName>
    </recommendedName>
</protein>
<evidence type="ECO:0000313" key="3">
    <source>
        <dbReference type="Proteomes" id="UP000664904"/>
    </source>
</evidence>
<evidence type="ECO:0000259" key="1">
    <source>
        <dbReference type="Pfam" id="PF19878"/>
    </source>
</evidence>
<dbReference type="InterPro" id="IPR045556">
    <property type="entry name" value="DUF6351"/>
</dbReference>
<dbReference type="EMBL" id="CP072135">
    <property type="protein sequence ID" value="QTH73524.1"/>
    <property type="molecule type" value="Genomic_DNA"/>
</dbReference>
<feature type="domain" description="DUF6351" evidence="1">
    <location>
        <begin position="79"/>
        <end position="710"/>
    </location>
</feature>
<reference evidence="2" key="1">
    <citation type="submission" date="2021-03" db="EMBL/GenBank/DDBJ databases">
        <title>Complete Genome of Pseudoalteromonas xiamenensis STKMTI.2, a new potential marine bacterium producing anti-Vibrio compounds.</title>
        <authorList>
            <person name="Handayani D.P."/>
            <person name="Isnansetyo A."/>
            <person name="Istiqomah I."/>
            <person name="Jumina J."/>
        </authorList>
    </citation>
    <scope>NUCLEOTIDE SEQUENCE</scope>
    <source>
        <strain evidence="2">STKMTI.2</strain>
        <plasmid evidence="2">unnamed5</plasmid>
    </source>
</reference>
<geneLocation type="plasmid" evidence="2 3">
    <name>unnamed5</name>
</geneLocation>